<evidence type="ECO:0000313" key="11">
    <source>
        <dbReference type="Proteomes" id="UP000298616"/>
    </source>
</evidence>
<keyword evidence="4" id="KW-0547">Nucleotide-binding</keyword>
<dbReference type="GO" id="GO:0051607">
    <property type="term" value="P:defense response to virus"/>
    <property type="evidence" value="ECO:0007669"/>
    <property type="project" value="UniProtKB-KW"/>
</dbReference>
<evidence type="ECO:0000256" key="5">
    <source>
        <dbReference type="ARBA" id="ARBA00022989"/>
    </source>
</evidence>
<feature type="transmembrane region" description="Helical" evidence="8">
    <location>
        <begin position="157"/>
        <end position="176"/>
    </location>
</feature>
<proteinExistence type="predicted"/>
<dbReference type="Pfam" id="PF18967">
    <property type="entry name" value="PycTM"/>
    <property type="match status" value="1"/>
</dbReference>
<dbReference type="RefSeq" id="WP_137090082.1">
    <property type="nucleotide sequence ID" value="NZ_CP028923.1"/>
</dbReference>
<name>A0A4D7K0U4_9BACT</name>
<evidence type="ECO:0000256" key="3">
    <source>
        <dbReference type="ARBA" id="ARBA00022692"/>
    </source>
</evidence>
<comment type="subcellular location">
    <subcellularLocation>
        <location evidence="1">Cell membrane</location>
    </subcellularLocation>
</comment>
<dbReference type="GO" id="GO:0005886">
    <property type="term" value="C:plasma membrane"/>
    <property type="evidence" value="ECO:0007669"/>
    <property type="project" value="UniProtKB-SubCell"/>
</dbReference>
<evidence type="ECO:0000256" key="8">
    <source>
        <dbReference type="SAM" id="Phobius"/>
    </source>
</evidence>
<keyword evidence="11" id="KW-1185">Reference proteome</keyword>
<keyword evidence="5 8" id="KW-1133">Transmembrane helix</keyword>
<dbReference type="OrthoDB" id="823069at2"/>
<evidence type="ECO:0000259" key="9">
    <source>
        <dbReference type="Pfam" id="PF18967"/>
    </source>
</evidence>
<sequence length="178" mass="20916">MAETKENIKYGDQDPQNYWLQLERLERLIRASELKAGVIFSFHSLILGLFVDRLDYFQALFAESIVVLILAGLWILLVLVSIYYCFRCFMPRMVLNYKSNVFFFRDAIYAFGDVDEFNKNYIETCGDIKELCLELSQQVHIESKIIDKKFASVQLSIKYFAVSFIALILILLYWVIFL</sequence>
<evidence type="ECO:0000313" key="10">
    <source>
        <dbReference type="EMBL" id="QCK14494.1"/>
    </source>
</evidence>
<keyword evidence="7 8" id="KW-0472">Membrane</keyword>
<organism evidence="10 11">
    <name type="scientific">Mangrovivirga cuniculi</name>
    <dbReference type="NCBI Taxonomy" id="2715131"/>
    <lineage>
        <taxon>Bacteria</taxon>
        <taxon>Pseudomonadati</taxon>
        <taxon>Bacteroidota</taxon>
        <taxon>Cytophagia</taxon>
        <taxon>Cytophagales</taxon>
        <taxon>Mangrovivirgaceae</taxon>
        <taxon>Mangrovivirga</taxon>
    </lineage>
</organism>
<dbReference type="EMBL" id="CP028923">
    <property type="protein sequence ID" value="QCK14494.1"/>
    <property type="molecule type" value="Genomic_DNA"/>
</dbReference>
<protein>
    <recommendedName>
        <fullName evidence="9">Pycsar effector protein domain-containing protein</fullName>
    </recommendedName>
</protein>
<reference evidence="10 11" key="1">
    <citation type="submission" date="2018-04" db="EMBL/GenBank/DDBJ databases">
        <title>Complete genome uncultured novel isolate.</title>
        <authorList>
            <person name="Merlino G."/>
        </authorList>
    </citation>
    <scope>NUCLEOTIDE SEQUENCE [LARGE SCALE GENOMIC DNA]</scope>
    <source>
        <strain evidence="11">R1DC9</strain>
    </source>
</reference>
<dbReference type="KEGG" id="fpf:DCC35_06935"/>
<accession>A0A4D7K0U4</accession>
<feature type="transmembrane region" description="Helical" evidence="8">
    <location>
        <begin position="57"/>
        <end position="86"/>
    </location>
</feature>
<keyword evidence="2" id="KW-1003">Cell membrane</keyword>
<evidence type="ECO:0000256" key="7">
    <source>
        <dbReference type="ARBA" id="ARBA00023136"/>
    </source>
</evidence>
<dbReference type="AlphaFoldDB" id="A0A4D7K0U4"/>
<evidence type="ECO:0000256" key="6">
    <source>
        <dbReference type="ARBA" id="ARBA00023118"/>
    </source>
</evidence>
<keyword evidence="3 8" id="KW-0812">Transmembrane</keyword>
<dbReference type="Proteomes" id="UP000298616">
    <property type="component" value="Chromosome"/>
</dbReference>
<keyword evidence="6" id="KW-0051">Antiviral defense</keyword>
<evidence type="ECO:0000256" key="1">
    <source>
        <dbReference type="ARBA" id="ARBA00004236"/>
    </source>
</evidence>
<dbReference type="GO" id="GO:0000166">
    <property type="term" value="F:nucleotide binding"/>
    <property type="evidence" value="ECO:0007669"/>
    <property type="project" value="UniProtKB-KW"/>
</dbReference>
<feature type="domain" description="Pycsar effector protein" evidence="9">
    <location>
        <begin position="18"/>
        <end position="174"/>
    </location>
</feature>
<evidence type="ECO:0000256" key="4">
    <source>
        <dbReference type="ARBA" id="ARBA00022741"/>
    </source>
</evidence>
<feature type="transmembrane region" description="Helical" evidence="8">
    <location>
        <begin position="34"/>
        <end position="51"/>
    </location>
</feature>
<gene>
    <name evidence="10" type="ORF">DCC35_06935</name>
</gene>
<evidence type="ECO:0000256" key="2">
    <source>
        <dbReference type="ARBA" id="ARBA00022475"/>
    </source>
</evidence>
<dbReference type="InterPro" id="IPR043760">
    <property type="entry name" value="PycTM_dom"/>
</dbReference>